<comment type="caution">
    <text evidence="1">The sequence shown here is derived from an EMBL/GenBank/DDBJ whole genome shotgun (WGS) entry which is preliminary data.</text>
</comment>
<evidence type="ECO:0000313" key="1">
    <source>
        <dbReference type="EMBL" id="DAZ95047.1"/>
    </source>
</evidence>
<dbReference type="EMBL" id="DAKRPA010000220">
    <property type="protein sequence ID" value="DAZ95047.1"/>
    <property type="molecule type" value="Genomic_DNA"/>
</dbReference>
<sequence length="109" mass="11940">MSSSHPTTISALLAQHGGSIESVEASGDLTKWYEQQQQLETRATAVRRAPSDELSRIEICEECQGHRVVKITYNFTVNDQTCPTCDGDGVVRRKQVASIQATTNCVQTA</sequence>
<keyword evidence="2" id="KW-1185">Reference proteome</keyword>
<accession>A0AAV2YJ80</accession>
<dbReference type="Proteomes" id="UP001146120">
    <property type="component" value="Unassembled WGS sequence"/>
</dbReference>
<gene>
    <name evidence="1" type="ORF">N0F65_002781</name>
</gene>
<dbReference type="SUPFAM" id="SSF57938">
    <property type="entry name" value="DnaJ/Hsp40 cysteine-rich domain"/>
    <property type="match status" value="1"/>
</dbReference>
<organism evidence="1 2">
    <name type="scientific">Lagenidium giganteum</name>
    <dbReference type="NCBI Taxonomy" id="4803"/>
    <lineage>
        <taxon>Eukaryota</taxon>
        <taxon>Sar</taxon>
        <taxon>Stramenopiles</taxon>
        <taxon>Oomycota</taxon>
        <taxon>Peronosporomycetes</taxon>
        <taxon>Pythiales</taxon>
        <taxon>Pythiaceae</taxon>
    </lineage>
</organism>
<evidence type="ECO:0000313" key="2">
    <source>
        <dbReference type="Proteomes" id="UP001146120"/>
    </source>
</evidence>
<proteinExistence type="predicted"/>
<name>A0AAV2YJ80_9STRA</name>
<dbReference type="Gene3D" id="2.10.230.10">
    <property type="entry name" value="Heat shock protein DnaJ, cysteine-rich domain"/>
    <property type="match status" value="1"/>
</dbReference>
<dbReference type="AlphaFoldDB" id="A0AAV2YJ80"/>
<reference evidence="1" key="1">
    <citation type="submission" date="2022-11" db="EMBL/GenBank/DDBJ databases">
        <authorList>
            <person name="Morgan W.R."/>
            <person name="Tartar A."/>
        </authorList>
    </citation>
    <scope>NUCLEOTIDE SEQUENCE</scope>
    <source>
        <strain evidence="1">ARSEF 373</strain>
    </source>
</reference>
<protein>
    <submittedName>
        <fullName evidence="1">Uncharacterized protein</fullName>
    </submittedName>
</protein>
<dbReference type="InterPro" id="IPR036410">
    <property type="entry name" value="HSP_DnaJ_Cys-rich_dom_sf"/>
</dbReference>
<reference evidence="1" key="2">
    <citation type="journal article" date="2023" name="Microbiol Resour">
        <title>Decontamination and Annotation of the Draft Genome Sequence of the Oomycete Lagenidium giganteum ARSEF 373.</title>
        <authorList>
            <person name="Morgan W.R."/>
            <person name="Tartar A."/>
        </authorList>
    </citation>
    <scope>NUCLEOTIDE SEQUENCE</scope>
    <source>
        <strain evidence="1">ARSEF 373</strain>
    </source>
</reference>